<name>A0ABD2X246_9HYME</name>
<protein>
    <submittedName>
        <fullName evidence="2">Uncharacterized protein</fullName>
    </submittedName>
</protein>
<dbReference type="AlphaFoldDB" id="A0ABD2X246"/>
<comment type="caution">
    <text evidence="2">The sequence shown here is derived from an EMBL/GenBank/DDBJ whole genome shotgun (WGS) entry which is preliminary data.</text>
</comment>
<evidence type="ECO:0000256" key="1">
    <source>
        <dbReference type="SAM" id="Phobius"/>
    </source>
</evidence>
<dbReference type="Proteomes" id="UP001627154">
    <property type="component" value="Unassembled WGS sequence"/>
</dbReference>
<keyword evidence="1" id="KW-0812">Transmembrane</keyword>
<gene>
    <name evidence="2" type="ORF">TKK_007961</name>
</gene>
<reference evidence="2 3" key="1">
    <citation type="journal article" date="2024" name="bioRxiv">
        <title>A reference genome for Trichogramma kaykai: A tiny desert-dwelling parasitoid wasp with competing sex-ratio distorters.</title>
        <authorList>
            <person name="Culotta J."/>
            <person name="Lindsey A.R."/>
        </authorList>
    </citation>
    <scope>NUCLEOTIDE SEQUENCE [LARGE SCALE GENOMIC DNA]</scope>
    <source>
        <strain evidence="2 3">KSX58</strain>
    </source>
</reference>
<sequence length="233" mass="25391">MTVKNKNVSVLIIAAICCCSCSLLANAEMHQRKPRFISFNKNSGKVDLALDLSVPFLSIPLDNRNGQSGLSMPLVNINTKSLAALGILMALSAFVLPLLIKQTTGVDMHNGKPAGLHHQYRSDRALEENSWSSMIGESLNDVFQRDATATPCMQRIACSAVHSSKKSDDPSNLDKIIEEVSSHRLFNNVTSASMKNAVDKGRTVSSLDECANFFQGCNIDSQDIASLFKIFNI</sequence>
<evidence type="ECO:0000313" key="3">
    <source>
        <dbReference type="Proteomes" id="UP001627154"/>
    </source>
</evidence>
<proteinExistence type="predicted"/>
<keyword evidence="1" id="KW-1133">Transmembrane helix</keyword>
<organism evidence="2 3">
    <name type="scientific">Trichogramma kaykai</name>
    <dbReference type="NCBI Taxonomy" id="54128"/>
    <lineage>
        <taxon>Eukaryota</taxon>
        <taxon>Metazoa</taxon>
        <taxon>Ecdysozoa</taxon>
        <taxon>Arthropoda</taxon>
        <taxon>Hexapoda</taxon>
        <taxon>Insecta</taxon>
        <taxon>Pterygota</taxon>
        <taxon>Neoptera</taxon>
        <taxon>Endopterygota</taxon>
        <taxon>Hymenoptera</taxon>
        <taxon>Apocrita</taxon>
        <taxon>Proctotrupomorpha</taxon>
        <taxon>Chalcidoidea</taxon>
        <taxon>Trichogrammatidae</taxon>
        <taxon>Trichogramma</taxon>
    </lineage>
</organism>
<keyword evidence="3" id="KW-1185">Reference proteome</keyword>
<accession>A0ABD2X246</accession>
<evidence type="ECO:0000313" key="2">
    <source>
        <dbReference type="EMBL" id="KAL3398861.1"/>
    </source>
</evidence>
<keyword evidence="1" id="KW-0472">Membrane</keyword>
<dbReference type="EMBL" id="JBJJXI010000059">
    <property type="protein sequence ID" value="KAL3398861.1"/>
    <property type="molecule type" value="Genomic_DNA"/>
</dbReference>
<feature type="transmembrane region" description="Helical" evidence="1">
    <location>
        <begin position="82"/>
        <end position="100"/>
    </location>
</feature>